<sequence length="177" mass="21031">MSKLKQMNKDMLFDDFDDKTNDEKAIFIFTSLCNFFRVATLTHNRSKPNWRPTRQEMRDSFLLHVDTRAVLKETLRNRQNRLSQFGFSNQPLPIIVGNANNNKECLVVFDQVKYVVETPMKAVDIAFKSYHSLHAEYPAESEQIWSFLQKAVYKFKSKWDRYIDSTEILVREFNEFV</sequence>
<accession>A0AAV7X4A0</accession>
<gene>
    <name evidence="1" type="ORF">ONE63_011552</name>
</gene>
<dbReference type="EMBL" id="JAPTSV010000871">
    <property type="protein sequence ID" value="KAJ1518849.1"/>
    <property type="molecule type" value="Genomic_DNA"/>
</dbReference>
<keyword evidence="2" id="KW-1185">Reference proteome</keyword>
<evidence type="ECO:0000313" key="1">
    <source>
        <dbReference type="EMBL" id="KAJ1518849.1"/>
    </source>
</evidence>
<organism evidence="1 2">
    <name type="scientific">Megalurothrips usitatus</name>
    <name type="common">bean blossom thrips</name>
    <dbReference type="NCBI Taxonomy" id="439358"/>
    <lineage>
        <taxon>Eukaryota</taxon>
        <taxon>Metazoa</taxon>
        <taxon>Ecdysozoa</taxon>
        <taxon>Arthropoda</taxon>
        <taxon>Hexapoda</taxon>
        <taxon>Insecta</taxon>
        <taxon>Pterygota</taxon>
        <taxon>Neoptera</taxon>
        <taxon>Paraneoptera</taxon>
        <taxon>Thysanoptera</taxon>
        <taxon>Terebrantia</taxon>
        <taxon>Thripoidea</taxon>
        <taxon>Thripidae</taxon>
        <taxon>Megalurothrips</taxon>
    </lineage>
</organism>
<name>A0AAV7X4A0_9NEOP</name>
<proteinExistence type="predicted"/>
<protein>
    <submittedName>
        <fullName evidence="1">Uncharacterized protein</fullName>
    </submittedName>
</protein>
<evidence type="ECO:0000313" key="2">
    <source>
        <dbReference type="Proteomes" id="UP001075354"/>
    </source>
</evidence>
<dbReference type="AlphaFoldDB" id="A0AAV7X4A0"/>
<dbReference type="Proteomes" id="UP001075354">
    <property type="component" value="Unassembled WGS sequence"/>
</dbReference>
<comment type="caution">
    <text evidence="1">The sequence shown here is derived from an EMBL/GenBank/DDBJ whole genome shotgun (WGS) entry which is preliminary data.</text>
</comment>
<reference evidence="1" key="1">
    <citation type="submission" date="2022-12" db="EMBL/GenBank/DDBJ databases">
        <title>Chromosome-level genome assembly of the bean flower thrips Megalurothrips usitatus.</title>
        <authorList>
            <person name="Ma L."/>
            <person name="Liu Q."/>
            <person name="Li H."/>
            <person name="Cai W."/>
        </authorList>
    </citation>
    <scope>NUCLEOTIDE SEQUENCE</scope>
    <source>
        <strain evidence="1">Cailab_2022a</strain>
    </source>
</reference>